<feature type="region of interest" description="Disordered" evidence="1">
    <location>
        <begin position="1"/>
        <end position="23"/>
    </location>
</feature>
<evidence type="ECO:0000256" key="1">
    <source>
        <dbReference type="SAM" id="MobiDB-lite"/>
    </source>
</evidence>
<gene>
    <name evidence="2" type="ORF">SS136_02</name>
</gene>
<dbReference type="OrthoDB" id="28820at10239"/>
<name>A0A1C7A3P5_9VIRU</name>
<proteinExistence type="predicted"/>
<feature type="compositionally biased region" description="Polar residues" evidence="1">
    <location>
        <begin position="1"/>
        <end position="13"/>
    </location>
</feature>
<reference evidence="2 3" key="1">
    <citation type="journal article" date="2016" name="MBio">
        <title>Archaeal Haloarcula californiae Icosahedral Virus 1 Highlights Conserved Elements in Icosahedral Membrane-Containing DNA Viruses from Extreme Environments.</title>
        <authorList>
            <person name="Demina T.A."/>
            <person name="Pietila M.K."/>
            <person name="Svirskaite J."/>
            <person name="Ravantti J.J."/>
            <person name="Atanasova N.S."/>
            <person name="Bamford D.H."/>
            <person name="Oksanen H.M."/>
        </authorList>
    </citation>
    <scope>NUCLEOTIDE SEQUENCE [LARGE SCALE GENOMIC DNA]</scope>
    <source>
        <strain evidence="2 3">SS13-6</strain>
    </source>
</reference>
<dbReference type="Proteomes" id="UP000208062">
    <property type="component" value="Segment"/>
</dbReference>
<protein>
    <submittedName>
        <fullName evidence="2">Uncharacterized protein</fullName>
    </submittedName>
</protein>
<evidence type="ECO:0000313" key="2">
    <source>
        <dbReference type="EMBL" id="ALJ99665.1"/>
    </source>
</evidence>
<keyword evidence="3" id="KW-1185">Reference proteome</keyword>
<accession>A0A1C7A3P5</accession>
<organism evidence="2 3">
    <name type="scientific">Haloarcula californiae icosahedral virus 1</name>
    <dbReference type="NCBI Taxonomy" id="1735722"/>
    <lineage>
        <taxon>Viruses</taxon>
        <taxon>Singelaviria</taxon>
        <taxon>Helvetiavirae</taxon>
        <taxon>Dividoviricota</taxon>
        <taxon>Laserviricetes</taxon>
        <taxon>Halopanivirales</taxon>
        <taxon>Sphaerolipoviridae</taxon>
        <taxon>Alphasphaerolipovirus</taxon>
        <taxon>Alphasphaerolipovirus viikkii</taxon>
    </lineage>
</organism>
<sequence length="82" mass="9014">MPTVSRLSGTATTPEGFAVETESGGDTYRYEFRIVSYPEEEGEDRGPGKVELDARYCNGEEVEPEATQAAIRPINEHGYEVA</sequence>
<dbReference type="KEGG" id="vg:28619812"/>
<evidence type="ECO:0000313" key="3">
    <source>
        <dbReference type="Proteomes" id="UP000208062"/>
    </source>
</evidence>
<dbReference type="EMBL" id="KT809302">
    <property type="protein sequence ID" value="ALJ99665.1"/>
    <property type="molecule type" value="Genomic_DNA"/>
</dbReference>
<dbReference type="GeneID" id="28619812"/>
<dbReference type="RefSeq" id="YP_009272822.1">
    <property type="nucleotide sequence ID" value="NC_030848.1"/>
</dbReference>